<feature type="domain" description="BPL/LPL catalytic" evidence="1">
    <location>
        <begin position="31"/>
        <end position="243"/>
    </location>
</feature>
<dbReference type="SUPFAM" id="SSF55681">
    <property type="entry name" value="Class II aaRS and biotin synthetases"/>
    <property type="match status" value="1"/>
</dbReference>
<organism evidence="2 3">
    <name type="scientific">Geoalkalibacter halelectricus</name>
    <dbReference type="NCBI Taxonomy" id="2847045"/>
    <lineage>
        <taxon>Bacteria</taxon>
        <taxon>Pseudomonadati</taxon>
        <taxon>Thermodesulfobacteriota</taxon>
        <taxon>Desulfuromonadia</taxon>
        <taxon>Desulfuromonadales</taxon>
        <taxon>Geoalkalibacteraceae</taxon>
        <taxon>Geoalkalibacter</taxon>
    </lineage>
</organism>
<dbReference type="PROSITE" id="PS51733">
    <property type="entry name" value="BPL_LPL_CATALYTIC"/>
    <property type="match status" value="1"/>
</dbReference>
<dbReference type="InterPro" id="IPR045864">
    <property type="entry name" value="aa-tRNA-synth_II/BPL/LPL"/>
</dbReference>
<dbReference type="Pfam" id="PF21948">
    <property type="entry name" value="LplA-B_cat"/>
    <property type="match status" value="1"/>
</dbReference>
<dbReference type="GO" id="GO:0016874">
    <property type="term" value="F:ligase activity"/>
    <property type="evidence" value="ECO:0007669"/>
    <property type="project" value="UniProtKB-KW"/>
</dbReference>
<keyword evidence="2" id="KW-0436">Ligase</keyword>
<dbReference type="EMBL" id="CP092109">
    <property type="protein sequence ID" value="UWZ81293.1"/>
    <property type="molecule type" value="Genomic_DNA"/>
</dbReference>
<dbReference type="Gene3D" id="3.30.930.10">
    <property type="entry name" value="Bira Bifunctional Protein, Domain 2"/>
    <property type="match status" value="1"/>
</dbReference>
<reference evidence="2" key="1">
    <citation type="journal article" date="2022" name="Environ. Microbiol.">
        <title>Geoalkalibacter halelectricus SAP #1 sp. nov. possessing extracellular electron transfer and mineral#reducing capabilities from a haloalkaline environment.</title>
        <authorList>
            <person name="Yadav S."/>
            <person name="Singh R."/>
            <person name="Sundharam S.S."/>
            <person name="Chaudhary S."/>
            <person name="Krishnamurthi S."/>
            <person name="Patil S.A."/>
        </authorList>
    </citation>
    <scope>NUCLEOTIDE SEQUENCE</scope>
    <source>
        <strain evidence="2">SAP-1</strain>
    </source>
</reference>
<evidence type="ECO:0000259" key="1">
    <source>
        <dbReference type="PROSITE" id="PS51733"/>
    </source>
</evidence>
<dbReference type="InterPro" id="IPR050664">
    <property type="entry name" value="Octanoyltrans_LipM/LipL"/>
</dbReference>
<name>A0ABY5ZRN8_9BACT</name>
<sequence>MPGWRLIRTAPASGAWNMAVDEALLESVAAGVSPPVLRLYRWQPATVSLGYGQRGADQVNLMACRRRGIDLVRRITGGRAVLHDRELTYAVVASHQGGLFSGGILENYRVIARPLLALFSRLGIDGELVTGKPRGTVAEVAPNVCFTAPSTYEIVHAGCKLTGGAQKIQDSAFLQHGSIPLDLDLELLWELLNPTDVTRKAAGLRHLEHSVGWINRWCRPAVDIETLESLFIEVFAATLGLVFTADDLSAGEQRRARQLTHSRYGCDDWNLRGIPAENSAASQSS</sequence>
<protein>
    <submittedName>
        <fullName evidence="2">Lipoate--protein ligase family protein</fullName>
    </submittedName>
</protein>
<accession>A0ABY5ZRN8</accession>
<dbReference type="RefSeq" id="WP_260749666.1">
    <property type="nucleotide sequence ID" value="NZ_CP092109.1"/>
</dbReference>
<evidence type="ECO:0000313" key="3">
    <source>
        <dbReference type="Proteomes" id="UP001060414"/>
    </source>
</evidence>
<dbReference type="CDD" id="cd16443">
    <property type="entry name" value="LplA"/>
    <property type="match status" value="1"/>
</dbReference>
<dbReference type="InterPro" id="IPR004143">
    <property type="entry name" value="BPL_LPL_catalytic"/>
</dbReference>
<evidence type="ECO:0000313" key="2">
    <source>
        <dbReference type="EMBL" id="UWZ81293.1"/>
    </source>
</evidence>
<dbReference type="PANTHER" id="PTHR43679:SF2">
    <property type="entry name" value="OCTANOYL-[GCVH]:PROTEIN N-OCTANOYLTRANSFERASE"/>
    <property type="match status" value="1"/>
</dbReference>
<dbReference type="Proteomes" id="UP001060414">
    <property type="component" value="Chromosome"/>
</dbReference>
<proteinExistence type="predicted"/>
<gene>
    <name evidence="2" type="ORF">L9S41_07855</name>
</gene>
<dbReference type="PANTHER" id="PTHR43679">
    <property type="entry name" value="OCTANOYLTRANSFERASE LIPM-RELATED"/>
    <property type="match status" value="1"/>
</dbReference>
<keyword evidence="3" id="KW-1185">Reference proteome</keyword>